<evidence type="ECO:0000313" key="2">
    <source>
        <dbReference type="EMBL" id="MDZ5457349.1"/>
    </source>
</evidence>
<keyword evidence="1" id="KW-0812">Transmembrane</keyword>
<evidence type="ECO:0000256" key="1">
    <source>
        <dbReference type="SAM" id="Phobius"/>
    </source>
</evidence>
<dbReference type="EMBL" id="JAXOJX010000017">
    <property type="protein sequence ID" value="MDZ5457349.1"/>
    <property type="molecule type" value="Genomic_DNA"/>
</dbReference>
<sequence>MSAPDLPTGCIALAGAAIAGTVIGVVVLVLSWLHGQGMRPGGERLAQPYTLTVPGPRLQSAPQPDLAAYRSEKAARLHGRGWVDAGAGIAHIPIENAMALLAAPAASAAASAAGGAP</sequence>
<keyword evidence="1" id="KW-0472">Membrane</keyword>
<dbReference type="Proteomes" id="UP001293718">
    <property type="component" value="Unassembled WGS sequence"/>
</dbReference>
<dbReference type="RefSeq" id="WP_322465669.1">
    <property type="nucleotide sequence ID" value="NZ_JAXOJX010000017.1"/>
</dbReference>
<proteinExistence type="predicted"/>
<feature type="transmembrane region" description="Helical" evidence="1">
    <location>
        <begin position="6"/>
        <end position="33"/>
    </location>
</feature>
<gene>
    <name evidence="2" type="ORF">SM757_12285</name>
</gene>
<reference evidence="2 3" key="1">
    <citation type="submission" date="2023-11" db="EMBL/GenBank/DDBJ databases">
        <title>Draft genome of Azohydromonas lata strain H1 (DSM1123), a polyhydroxyalkanoate producer.</title>
        <authorList>
            <person name="Traversa D."/>
            <person name="D'Addabbo P."/>
            <person name="Pazzani C."/>
            <person name="Manzari C."/>
            <person name="Chiara M."/>
            <person name="Scrascia M."/>
        </authorList>
    </citation>
    <scope>NUCLEOTIDE SEQUENCE [LARGE SCALE GENOMIC DNA]</scope>
    <source>
        <strain evidence="2 3">H1</strain>
    </source>
</reference>
<comment type="caution">
    <text evidence="2">The sequence shown here is derived from an EMBL/GenBank/DDBJ whole genome shotgun (WGS) entry which is preliminary data.</text>
</comment>
<protein>
    <submittedName>
        <fullName evidence="2">Uncharacterized protein</fullName>
    </submittedName>
</protein>
<keyword evidence="3" id="KW-1185">Reference proteome</keyword>
<name>A0ABU5IE08_9BURK</name>
<keyword evidence="1" id="KW-1133">Transmembrane helix</keyword>
<accession>A0ABU5IE08</accession>
<organism evidence="2 3">
    <name type="scientific">Azohydromonas lata</name>
    <dbReference type="NCBI Taxonomy" id="45677"/>
    <lineage>
        <taxon>Bacteria</taxon>
        <taxon>Pseudomonadati</taxon>
        <taxon>Pseudomonadota</taxon>
        <taxon>Betaproteobacteria</taxon>
        <taxon>Burkholderiales</taxon>
        <taxon>Sphaerotilaceae</taxon>
        <taxon>Azohydromonas</taxon>
    </lineage>
</organism>
<evidence type="ECO:0000313" key="3">
    <source>
        <dbReference type="Proteomes" id="UP001293718"/>
    </source>
</evidence>